<dbReference type="PANTHER" id="PTHR30055:SF151">
    <property type="entry name" value="TRANSCRIPTIONAL REGULATORY PROTEIN"/>
    <property type="match status" value="1"/>
</dbReference>
<dbReference type="InterPro" id="IPR041478">
    <property type="entry name" value="TetR_C_27"/>
</dbReference>
<evidence type="ECO:0000256" key="4">
    <source>
        <dbReference type="PROSITE-ProRule" id="PRU00335"/>
    </source>
</evidence>
<evidence type="ECO:0000256" key="1">
    <source>
        <dbReference type="ARBA" id="ARBA00023015"/>
    </source>
</evidence>
<dbReference type="InterPro" id="IPR009057">
    <property type="entry name" value="Homeodomain-like_sf"/>
</dbReference>
<evidence type="ECO:0000256" key="5">
    <source>
        <dbReference type="SAM" id="MobiDB-lite"/>
    </source>
</evidence>
<dbReference type="SUPFAM" id="SSF46689">
    <property type="entry name" value="Homeodomain-like"/>
    <property type="match status" value="1"/>
</dbReference>
<evidence type="ECO:0000256" key="2">
    <source>
        <dbReference type="ARBA" id="ARBA00023125"/>
    </source>
</evidence>
<dbReference type="Pfam" id="PF00440">
    <property type="entry name" value="TetR_N"/>
    <property type="match status" value="1"/>
</dbReference>
<evidence type="ECO:0000259" key="6">
    <source>
        <dbReference type="PROSITE" id="PS50977"/>
    </source>
</evidence>
<evidence type="ECO:0000256" key="3">
    <source>
        <dbReference type="ARBA" id="ARBA00023163"/>
    </source>
</evidence>
<keyword evidence="8" id="KW-1185">Reference proteome</keyword>
<keyword evidence="1" id="KW-0805">Transcription regulation</keyword>
<accession>A0ABZ2BK94</accession>
<proteinExistence type="predicted"/>
<keyword evidence="2 4" id="KW-0238">DNA-binding</keyword>
<keyword evidence="3" id="KW-0804">Transcription</keyword>
<dbReference type="PROSITE" id="PS50977">
    <property type="entry name" value="HTH_TETR_2"/>
    <property type="match status" value="1"/>
</dbReference>
<feature type="DNA-binding region" description="H-T-H motif" evidence="4">
    <location>
        <begin position="44"/>
        <end position="63"/>
    </location>
</feature>
<evidence type="ECO:0000313" key="7">
    <source>
        <dbReference type="EMBL" id="WVT05979.1"/>
    </source>
</evidence>
<sequence length="228" mass="25397">MRFNRAGDFHGSSGPKGTDSDEVRARILEVAEEYFRRIGYGKTSVADIASELGMSRANVYRFFPSRNAIKESICRRVLNGIAEVAFTIASSNAPPLEKLEKLLTAIHRHCKMTLLKEKRLHDLLVAAMQENWPVINSHIEQLVTIFEAIIREGIGMGACKIEDPAEAARAVNTAFIPFLHPILIEHCVQRGEDTEAALREQIRFIQKALGQSDYARRPAGCGPGRLTI</sequence>
<dbReference type="PRINTS" id="PR00455">
    <property type="entry name" value="HTHTETR"/>
</dbReference>
<feature type="region of interest" description="Disordered" evidence="5">
    <location>
        <begin position="1"/>
        <end position="20"/>
    </location>
</feature>
<reference evidence="7" key="1">
    <citation type="submission" date="2023-08" db="EMBL/GenBank/DDBJ databases">
        <title>Complete genome sequence of Sinorhizobium chiapanecum ITTG S70 isolated from Acaciella angustissima nodules in Chiapas-Mexico.</title>
        <authorList>
            <person name="Rincon-Rosales R."/>
            <person name="Rogel M.A."/>
            <person name="Rincon-Medina C.I."/>
            <person name="Guerrero G."/>
            <person name="Manzano-Gomez L.A."/>
            <person name="Lopez-Lopez A."/>
            <person name="Rincon Molina F.A."/>
            <person name="Martinez-Romero E."/>
        </authorList>
    </citation>
    <scope>NUCLEOTIDE SEQUENCE</scope>
    <source>
        <strain evidence="7">ITTG S70</strain>
    </source>
</reference>
<dbReference type="InterPro" id="IPR001647">
    <property type="entry name" value="HTH_TetR"/>
</dbReference>
<dbReference type="Gene3D" id="1.10.357.10">
    <property type="entry name" value="Tetracycline Repressor, domain 2"/>
    <property type="match status" value="1"/>
</dbReference>
<gene>
    <name evidence="7" type="ORF">RB548_01955</name>
</gene>
<protein>
    <submittedName>
        <fullName evidence="7">TetR/AcrR family transcriptional regulator</fullName>
    </submittedName>
</protein>
<organism evidence="7 8">
    <name type="scientific">Sinorhizobium chiapasense</name>
    <dbReference type="NCBI Taxonomy" id="501572"/>
    <lineage>
        <taxon>Bacteria</taxon>
        <taxon>Pseudomonadati</taxon>
        <taxon>Pseudomonadota</taxon>
        <taxon>Alphaproteobacteria</taxon>
        <taxon>Hyphomicrobiales</taxon>
        <taxon>Rhizobiaceae</taxon>
        <taxon>Sinorhizobium/Ensifer group</taxon>
        <taxon>Sinorhizobium</taxon>
    </lineage>
</organism>
<dbReference type="EMBL" id="CP133148">
    <property type="protein sequence ID" value="WVT05979.1"/>
    <property type="molecule type" value="Genomic_DNA"/>
</dbReference>
<name>A0ABZ2BK94_9HYPH</name>
<dbReference type="PANTHER" id="PTHR30055">
    <property type="entry name" value="HTH-TYPE TRANSCRIPTIONAL REGULATOR RUTR"/>
    <property type="match status" value="1"/>
</dbReference>
<dbReference type="Proteomes" id="UP001432360">
    <property type="component" value="Chromosome"/>
</dbReference>
<dbReference type="Pfam" id="PF17935">
    <property type="entry name" value="TetR_C_27"/>
    <property type="match status" value="1"/>
</dbReference>
<dbReference type="InterPro" id="IPR050109">
    <property type="entry name" value="HTH-type_TetR-like_transc_reg"/>
</dbReference>
<evidence type="ECO:0000313" key="8">
    <source>
        <dbReference type="Proteomes" id="UP001432360"/>
    </source>
</evidence>
<feature type="domain" description="HTH tetR-type" evidence="6">
    <location>
        <begin position="21"/>
        <end position="81"/>
    </location>
</feature>